<dbReference type="Gene3D" id="2.60.200.20">
    <property type="match status" value="1"/>
</dbReference>
<dbReference type="Pfam" id="PF12401">
    <property type="entry name" value="FhaA_N"/>
    <property type="match status" value="1"/>
</dbReference>
<dbReference type="OrthoDB" id="9816434at2"/>
<dbReference type="InterPro" id="IPR008984">
    <property type="entry name" value="SMAD_FHA_dom_sf"/>
</dbReference>
<dbReference type="PROSITE" id="PS50006">
    <property type="entry name" value="FHA_DOMAIN"/>
    <property type="match status" value="1"/>
</dbReference>
<dbReference type="CDD" id="cd00060">
    <property type="entry name" value="FHA"/>
    <property type="match status" value="1"/>
</dbReference>
<dbReference type="InterPro" id="IPR000253">
    <property type="entry name" value="FHA_dom"/>
</dbReference>
<accession>A0A1M4WEF5</accession>
<dbReference type="STRING" id="1123243.SAMN02745190_01206"/>
<dbReference type="AlphaFoldDB" id="A0A1M4WEF5"/>
<dbReference type="InterPro" id="IPR022128">
    <property type="entry name" value="FhaA_N"/>
</dbReference>
<dbReference type="Proteomes" id="UP000184404">
    <property type="component" value="Unassembled WGS sequence"/>
</dbReference>
<proteinExistence type="predicted"/>
<sequence>MGLPDWEAFLENHIEGFFNRKFSSELEPVEVRKALEHELMRKRKKSKRGDFVPNVYEVLMGIEDYQRLSSRRFIEDLSVFMQKLLITSDVYMDGIFSIRLIKSEDITKSICQVTSYFEDAEKSKKKDVEDGTLVLDKKSFNVPLNLPPVRLFASLAVESGDDEGARLELGEQKIYIGRRSENEFLLTDPKASRLHAYIEYVRHRHVLYDAQSTNGTFVNGERIESTVLNQDDIIQIGNTILRYEVPE</sequence>
<dbReference type="RefSeq" id="WP_072935277.1">
    <property type="nucleotide sequence ID" value="NZ_FQUG01000004.1"/>
</dbReference>
<organism evidence="2 3">
    <name type="scientific">Schwartzia succinivorans DSM 10502</name>
    <dbReference type="NCBI Taxonomy" id="1123243"/>
    <lineage>
        <taxon>Bacteria</taxon>
        <taxon>Bacillati</taxon>
        <taxon>Bacillota</taxon>
        <taxon>Negativicutes</taxon>
        <taxon>Selenomonadales</taxon>
        <taxon>Selenomonadaceae</taxon>
        <taxon>Schwartzia</taxon>
    </lineage>
</organism>
<dbReference type="InterPro" id="IPR050923">
    <property type="entry name" value="Cell_Proc_Reg/RNA_Proc"/>
</dbReference>
<dbReference type="EMBL" id="FQUG01000004">
    <property type="protein sequence ID" value="SHE79671.1"/>
    <property type="molecule type" value="Genomic_DNA"/>
</dbReference>
<evidence type="ECO:0000313" key="2">
    <source>
        <dbReference type="EMBL" id="SHE79671.1"/>
    </source>
</evidence>
<dbReference type="SMART" id="SM00240">
    <property type="entry name" value="FHA"/>
    <property type="match status" value="1"/>
</dbReference>
<evidence type="ECO:0000259" key="1">
    <source>
        <dbReference type="PROSITE" id="PS50006"/>
    </source>
</evidence>
<dbReference type="PANTHER" id="PTHR23308">
    <property type="entry name" value="NUCLEAR INHIBITOR OF PROTEIN PHOSPHATASE-1"/>
    <property type="match status" value="1"/>
</dbReference>
<keyword evidence="3" id="KW-1185">Reference proteome</keyword>
<dbReference type="InterPro" id="IPR042287">
    <property type="entry name" value="FhaA_N_sf"/>
</dbReference>
<reference evidence="2 3" key="1">
    <citation type="submission" date="2016-11" db="EMBL/GenBank/DDBJ databases">
        <authorList>
            <person name="Jaros S."/>
            <person name="Januszkiewicz K."/>
            <person name="Wedrychowicz H."/>
        </authorList>
    </citation>
    <scope>NUCLEOTIDE SEQUENCE [LARGE SCALE GENOMIC DNA]</scope>
    <source>
        <strain evidence="2 3">DSM 10502</strain>
    </source>
</reference>
<protein>
    <submittedName>
        <fullName evidence="2">FHA domain-containing protein</fullName>
    </submittedName>
</protein>
<name>A0A1M4WEF5_9FIRM</name>
<dbReference type="Pfam" id="PF00498">
    <property type="entry name" value="FHA"/>
    <property type="match status" value="1"/>
</dbReference>
<gene>
    <name evidence="2" type="ORF">SAMN02745190_01206</name>
</gene>
<feature type="domain" description="FHA" evidence="1">
    <location>
        <begin position="174"/>
        <end position="223"/>
    </location>
</feature>
<evidence type="ECO:0000313" key="3">
    <source>
        <dbReference type="Proteomes" id="UP000184404"/>
    </source>
</evidence>
<dbReference type="SUPFAM" id="SSF49879">
    <property type="entry name" value="SMAD/FHA domain"/>
    <property type="match status" value="1"/>
</dbReference>
<dbReference type="Gene3D" id="3.30.2320.60">
    <property type="entry name" value="FhaA, phosphopeptide-binding domain (DUF3662)"/>
    <property type="match status" value="1"/>
</dbReference>